<evidence type="ECO:0000313" key="1">
    <source>
        <dbReference type="EMBL" id="VFK45122.1"/>
    </source>
</evidence>
<dbReference type="AlphaFoldDB" id="A0A450YUF1"/>
<protein>
    <submittedName>
        <fullName evidence="1">Uncharacterized protein</fullName>
    </submittedName>
</protein>
<proteinExistence type="predicted"/>
<gene>
    <name evidence="1" type="ORF">BECKTC1821E_GA0114239_104314</name>
</gene>
<dbReference type="EMBL" id="CAADFT010000043">
    <property type="protein sequence ID" value="VFK45122.1"/>
    <property type="molecule type" value="Genomic_DNA"/>
</dbReference>
<reference evidence="1" key="1">
    <citation type="submission" date="2019-02" db="EMBL/GenBank/DDBJ databases">
        <authorList>
            <person name="Gruber-Vodicka R. H."/>
            <person name="Seah K. B. B."/>
        </authorList>
    </citation>
    <scope>NUCLEOTIDE SEQUENCE</scope>
    <source>
        <strain evidence="1">BECK_BZ125</strain>
    </source>
</reference>
<name>A0A450YUF1_9GAMM</name>
<organism evidence="1">
    <name type="scientific">Candidatus Kentrum sp. TC</name>
    <dbReference type="NCBI Taxonomy" id="2126339"/>
    <lineage>
        <taxon>Bacteria</taxon>
        <taxon>Pseudomonadati</taxon>
        <taxon>Pseudomonadota</taxon>
        <taxon>Gammaproteobacteria</taxon>
        <taxon>Candidatus Kentrum</taxon>
    </lineage>
</organism>
<accession>A0A450YUF1</accession>
<sequence length="35" mass="3944">MAFTEAISDLYVKKTSDSTDPKSKIPDCHIADFIR</sequence>